<dbReference type="EMBL" id="QKKF02024593">
    <property type="protein sequence ID" value="RZF37377.1"/>
    <property type="molecule type" value="Genomic_DNA"/>
</dbReference>
<feature type="region of interest" description="Disordered" evidence="3">
    <location>
        <begin position="264"/>
        <end position="287"/>
    </location>
</feature>
<evidence type="ECO:0000256" key="1">
    <source>
        <dbReference type="PIRSR" id="PIRSR624869-2"/>
    </source>
</evidence>
<keyword evidence="1" id="KW-0067">ATP-binding</keyword>
<comment type="cofactor">
    <cofactor evidence="2">
        <name>Mn(2+)</name>
        <dbReference type="ChEBI" id="CHEBI:29035"/>
    </cofactor>
</comment>
<feature type="transmembrane region" description="Helical" evidence="4">
    <location>
        <begin position="196"/>
        <end position="217"/>
    </location>
</feature>
<organism evidence="5 6">
    <name type="scientific">Laodelphax striatellus</name>
    <name type="common">Small brown planthopper</name>
    <name type="synonym">Delphax striatella</name>
    <dbReference type="NCBI Taxonomy" id="195883"/>
    <lineage>
        <taxon>Eukaryota</taxon>
        <taxon>Metazoa</taxon>
        <taxon>Ecdysozoa</taxon>
        <taxon>Arthropoda</taxon>
        <taxon>Hexapoda</taxon>
        <taxon>Insecta</taxon>
        <taxon>Pterygota</taxon>
        <taxon>Neoptera</taxon>
        <taxon>Paraneoptera</taxon>
        <taxon>Hemiptera</taxon>
        <taxon>Auchenorrhyncha</taxon>
        <taxon>Fulgoroidea</taxon>
        <taxon>Delphacidae</taxon>
        <taxon>Criomorphinae</taxon>
        <taxon>Laodelphax</taxon>
    </lineage>
</organism>
<dbReference type="PANTHER" id="PTHR12450">
    <property type="entry name" value="DENTIN MATRIX PROTEIN 4 PROTEIN FAM20"/>
    <property type="match status" value="1"/>
</dbReference>
<evidence type="ECO:0000313" key="5">
    <source>
        <dbReference type="EMBL" id="RZF37377.1"/>
    </source>
</evidence>
<dbReference type="InterPro" id="IPR024869">
    <property type="entry name" value="FAM20"/>
</dbReference>
<dbReference type="GO" id="GO:0005794">
    <property type="term" value="C:Golgi apparatus"/>
    <property type="evidence" value="ECO:0007669"/>
    <property type="project" value="TreeGrafter"/>
</dbReference>
<keyword evidence="6" id="KW-1185">Reference proteome</keyword>
<dbReference type="PANTHER" id="PTHR12450:SF22">
    <property type="entry name" value="EXTRACELLULAR SERINE_THREONINE PROTEIN CG31145"/>
    <property type="match status" value="1"/>
</dbReference>
<keyword evidence="4" id="KW-0472">Membrane</keyword>
<keyword evidence="2" id="KW-0464">Manganese</keyword>
<dbReference type="AlphaFoldDB" id="A0A482WUV0"/>
<evidence type="ECO:0000256" key="2">
    <source>
        <dbReference type="PIRSR" id="PIRSR624869-3"/>
    </source>
</evidence>
<dbReference type="Proteomes" id="UP000291343">
    <property type="component" value="Unassembled WGS sequence"/>
</dbReference>
<feature type="compositionally biased region" description="Polar residues" evidence="3">
    <location>
        <begin position="264"/>
        <end position="281"/>
    </location>
</feature>
<keyword evidence="1" id="KW-0547">Nucleotide-binding</keyword>
<keyword evidence="4" id="KW-0812">Transmembrane</keyword>
<feature type="binding site" evidence="1">
    <location>
        <position position="443"/>
    </location>
    <ligand>
        <name>ATP</name>
        <dbReference type="ChEBI" id="CHEBI:30616"/>
    </ligand>
</feature>
<keyword evidence="4" id="KW-1133">Transmembrane helix</keyword>
<evidence type="ECO:0000256" key="3">
    <source>
        <dbReference type="SAM" id="MobiDB-lite"/>
    </source>
</evidence>
<evidence type="ECO:0000256" key="4">
    <source>
        <dbReference type="SAM" id="Phobius"/>
    </source>
</evidence>
<reference evidence="5 6" key="1">
    <citation type="journal article" date="2017" name="Gigascience">
        <title>Genome sequence of the small brown planthopper, Laodelphax striatellus.</title>
        <authorList>
            <person name="Zhu J."/>
            <person name="Jiang F."/>
            <person name="Wang X."/>
            <person name="Yang P."/>
            <person name="Bao Y."/>
            <person name="Zhao W."/>
            <person name="Wang W."/>
            <person name="Lu H."/>
            <person name="Wang Q."/>
            <person name="Cui N."/>
            <person name="Li J."/>
            <person name="Chen X."/>
            <person name="Luo L."/>
            <person name="Yu J."/>
            <person name="Kang L."/>
            <person name="Cui F."/>
        </authorList>
    </citation>
    <scope>NUCLEOTIDE SEQUENCE [LARGE SCALE GENOMIC DNA]</scope>
    <source>
        <strain evidence="5">Lst14</strain>
    </source>
</reference>
<dbReference type="OrthoDB" id="8583677at2759"/>
<dbReference type="GO" id="GO:0046872">
    <property type="term" value="F:metal ion binding"/>
    <property type="evidence" value="ECO:0007669"/>
    <property type="project" value="UniProtKB-KW"/>
</dbReference>
<feature type="non-terminal residue" evidence="5">
    <location>
        <position position="476"/>
    </location>
</feature>
<sequence>MGQLEVYRHYQKFETVPVVDHFCYEDWLYKVFDSEIHYVVSVPEEQICFDLKCEPNIVVTVVKDRVHCLFKCEPTALSFDKCKFSPPPEERTFGCKAGSNRWSKRIVAAGYRKRLCIKTARRSSRDNAVINNNRAVGLLSAYALSYLAGKGVSVVNSSPTTSARKDADLTKAFDSKTVVKQQKRLHCSAMKLRERLVIAFSVSAVLFTLLIVVDLQLDLGMSGQHLAPSHGRVKVGDGGLDAPGTAFNNLRRFLQRSSLNASTELLQQSDPKNHAPQQQAYVHSGSDFPGATADHVHKVERNVVSASSKKLPSLEADVAASEPRTEEHDSFADVIAYMVKAGAADDSQGEYDIVKYDENVTPEDKEISLMKINNVQPRGNETLLDFFHYGITRRQLYDEKDSIVEHLLQDLSTREIVHVAQKDGGTQIKLVIDYGNGQQALFKPMRFPREQQTLPNHFYFTDYERHNAEIAAFHLD</sequence>
<comment type="caution">
    <text evidence="5">The sequence shown here is derived from an EMBL/GenBank/DDBJ whole genome shotgun (WGS) entry which is preliminary data.</text>
</comment>
<feature type="binding site" evidence="2">
    <location>
        <position position="464"/>
    </location>
    <ligand>
        <name>Mn(2+)</name>
        <dbReference type="ChEBI" id="CHEBI:29035"/>
    </ligand>
</feature>
<gene>
    <name evidence="5" type="ORF">LSTR_LSTR009728</name>
</gene>
<dbReference type="InParanoid" id="A0A482WUV0"/>
<proteinExistence type="predicted"/>
<feature type="binding site" evidence="1">
    <location>
        <position position="427"/>
    </location>
    <ligand>
        <name>ATP</name>
        <dbReference type="ChEBI" id="CHEBI:30616"/>
    </ligand>
</feature>
<dbReference type="GO" id="GO:0004674">
    <property type="term" value="F:protein serine/threonine kinase activity"/>
    <property type="evidence" value="ECO:0007669"/>
    <property type="project" value="TreeGrafter"/>
</dbReference>
<dbReference type="SMR" id="A0A482WUV0"/>
<accession>A0A482WUV0</accession>
<evidence type="ECO:0000313" key="6">
    <source>
        <dbReference type="Proteomes" id="UP000291343"/>
    </source>
</evidence>
<protein>
    <submittedName>
        <fullName evidence="5">Uncharacterized protein</fullName>
    </submittedName>
</protein>
<name>A0A482WUV0_LAOST</name>
<feature type="binding site" evidence="1">
    <location>
        <position position="464"/>
    </location>
    <ligand>
        <name>ATP</name>
        <dbReference type="ChEBI" id="CHEBI:30616"/>
    </ligand>
</feature>
<dbReference type="GO" id="GO:0005524">
    <property type="term" value="F:ATP binding"/>
    <property type="evidence" value="ECO:0007669"/>
    <property type="project" value="UniProtKB-KW"/>
</dbReference>
<dbReference type="STRING" id="195883.A0A482WUV0"/>
<keyword evidence="2" id="KW-0479">Metal-binding</keyword>